<protein>
    <submittedName>
        <fullName evidence="1">Ester cyclase</fullName>
    </submittedName>
</protein>
<dbReference type="Proteomes" id="UP001371305">
    <property type="component" value="Unassembled WGS sequence"/>
</dbReference>
<dbReference type="RefSeq" id="WP_341402686.1">
    <property type="nucleotide sequence ID" value="NZ_JBBUKT010000001.1"/>
</dbReference>
<organism evidence="1 2">
    <name type="scientific">Luteolibacter soli</name>
    <dbReference type="NCBI Taxonomy" id="3135280"/>
    <lineage>
        <taxon>Bacteria</taxon>
        <taxon>Pseudomonadati</taxon>
        <taxon>Verrucomicrobiota</taxon>
        <taxon>Verrucomicrobiia</taxon>
        <taxon>Verrucomicrobiales</taxon>
        <taxon>Verrucomicrobiaceae</taxon>
        <taxon>Luteolibacter</taxon>
    </lineage>
</organism>
<evidence type="ECO:0000313" key="2">
    <source>
        <dbReference type="Proteomes" id="UP001371305"/>
    </source>
</evidence>
<gene>
    <name evidence="1" type="ORF">WKV53_02090</name>
</gene>
<keyword evidence="2" id="KW-1185">Reference proteome</keyword>
<accession>A0ABU9ANL7</accession>
<dbReference type="Gene3D" id="3.10.450.50">
    <property type="match status" value="1"/>
</dbReference>
<reference evidence="1 2" key="1">
    <citation type="submission" date="2024-04" db="EMBL/GenBank/DDBJ databases">
        <title>Luteolibacter sp. isolated from soil.</title>
        <authorList>
            <person name="An J."/>
        </authorList>
    </citation>
    <scope>NUCLEOTIDE SEQUENCE [LARGE SCALE GENOMIC DNA]</scope>
    <source>
        <strain evidence="1 2">Y139</strain>
    </source>
</reference>
<evidence type="ECO:0000313" key="1">
    <source>
        <dbReference type="EMBL" id="MEK7949266.1"/>
    </source>
</evidence>
<dbReference type="Pfam" id="PF07366">
    <property type="entry name" value="SnoaL"/>
    <property type="match status" value="1"/>
</dbReference>
<dbReference type="InterPro" id="IPR009959">
    <property type="entry name" value="Cyclase_SnoaL-like"/>
</dbReference>
<name>A0ABU9ANL7_9BACT</name>
<comment type="caution">
    <text evidence="1">The sequence shown here is derived from an EMBL/GenBank/DDBJ whole genome shotgun (WGS) entry which is preliminary data.</text>
</comment>
<dbReference type="EMBL" id="JBBUKT010000001">
    <property type="protein sequence ID" value="MEK7949266.1"/>
    <property type="molecule type" value="Genomic_DNA"/>
</dbReference>
<proteinExistence type="predicted"/>
<sequence length="141" mass="15970">MKLTPQQMDAKIDEHFAFEKNDDVEGVLATLAHDAVHDIVGWPSGPTHGREGARGFYETLFTDLSESTVTPVQRLYGDNFMMDESRWEGRAPGRPFGLEGRNRPLAFRLLHVVEFTDDGDIKKEQVWLDLASILQQLPQDS</sequence>
<dbReference type="InterPro" id="IPR032710">
    <property type="entry name" value="NTF2-like_dom_sf"/>
</dbReference>
<dbReference type="SUPFAM" id="SSF54427">
    <property type="entry name" value="NTF2-like"/>
    <property type="match status" value="1"/>
</dbReference>